<evidence type="ECO:0000256" key="9">
    <source>
        <dbReference type="SAM" id="Phobius"/>
    </source>
</evidence>
<evidence type="ECO:0000256" key="2">
    <source>
        <dbReference type="ARBA" id="ARBA00022723"/>
    </source>
</evidence>
<dbReference type="AlphaFoldDB" id="A0A3R5UZF2"/>
<dbReference type="GO" id="GO:0004520">
    <property type="term" value="F:DNA endonuclease activity"/>
    <property type="evidence" value="ECO:0007669"/>
    <property type="project" value="InterPro"/>
</dbReference>
<feature type="binding site" evidence="8">
    <location>
        <position position="254"/>
    </location>
    <ligand>
        <name>Mn(2+)</name>
        <dbReference type="ChEBI" id="CHEBI:29035"/>
    </ligand>
</feature>
<keyword evidence="9" id="KW-0472">Membrane</keyword>
<dbReference type="Pfam" id="PF01867">
    <property type="entry name" value="Cas_Cas1"/>
    <property type="match status" value="1"/>
</dbReference>
<keyword evidence="9" id="KW-0812">Transmembrane</keyword>
<reference evidence="10 11" key="1">
    <citation type="submission" date="2019-01" db="EMBL/GenBank/DDBJ databases">
        <title>Geovibrio thiophilus DSM 11263, complete genome.</title>
        <authorList>
            <person name="Spring S."/>
            <person name="Bunk B."/>
            <person name="Sproer C."/>
        </authorList>
    </citation>
    <scope>NUCLEOTIDE SEQUENCE [LARGE SCALE GENOMIC DNA]</scope>
    <source>
        <strain evidence="10 11">DSM 11263</strain>
    </source>
</reference>
<keyword evidence="8" id="KW-0464">Manganese</keyword>
<evidence type="ECO:0000256" key="5">
    <source>
        <dbReference type="ARBA" id="ARBA00022842"/>
    </source>
</evidence>
<evidence type="ECO:0000313" key="11">
    <source>
        <dbReference type="Proteomes" id="UP000287502"/>
    </source>
</evidence>
<evidence type="ECO:0000256" key="6">
    <source>
        <dbReference type="ARBA" id="ARBA00023118"/>
    </source>
</evidence>
<feature type="binding site" evidence="8">
    <location>
        <position position="190"/>
    </location>
    <ligand>
        <name>Mn(2+)</name>
        <dbReference type="ChEBI" id="CHEBI:29035"/>
    </ligand>
</feature>
<dbReference type="HAMAP" id="MF_01470">
    <property type="entry name" value="Cas1"/>
    <property type="match status" value="1"/>
</dbReference>
<evidence type="ECO:0000256" key="7">
    <source>
        <dbReference type="ARBA" id="ARBA00023125"/>
    </source>
</evidence>
<dbReference type="PANTHER" id="PTHR34353:SF3">
    <property type="entry name" value="CRISPR-ASSOCIATED ENDONUCLEASE CAS1"/>
    <property type="match status" value="1"/>
</dbReference>
<organism evidence="10 11">
    <name type="scientific">Geovibrio thiophilus</name>
    <dbReference type="NCBI Taxonomy" id="139438"/>
    <lineage>
        <taxon>Bacteria</taxon>
        <taxon>Pseudomonadati</taxon>
        <taxon>Deferribacterota</taxon>
        <taxon>Deferribacteres</taxon>
        <taxon>Deferribacterales</taxon>
        <taxon>Geovibrionaceae</taxon>
        <taxon>Geovibrio</taxon>
    </lineage>
</organism>
<dbReference type="InterPro" id="IPR042206">
    <property type="entry name" value="CRISPR-assoc_Cas1_C"/>
</dbReference>
<sequence>MDSFTPSDMKTILHSKRANLYYLEHCRVLVNGGRVEYVVEKGKESNYYNIPIANTTVLLLGSGTSLTQAAVRELSKAGVMVGFCGGGGTPLFSAMEMNTDIMWFSPQSEYRPTEYLQAWAKFWFDDVLRLEAAKMFQHARIEMIGKKWLNSRFFEDKRFEINENMLKKALGKVSAEIKEAKSTEDLLSSEAKLTKLLYKLAAEASGYEDFTRAKRGSGTDMANRFLDHGNYLAYGLGATVAWVLGLPHGFAVLHGKTRRGGLVFDIADLIKDSVILPLAFISARDGDDERMFRQGCIDSLVQNECLDFMIDTVKEVASEMKSRCR</sequence>
<evidence type="ECO:0000313" key="10">
    <source>
        <dbReference type="EMBL" id="QAR33498.1"/>
    </source>
</evidence>
<comment type="function">
    <text evidence="8">CRISPR (clustered regularly interspaced short palindromic repeat), is an adaptive immune system that provides protection against mobile genetic elements (viruses, transposable elements and conjugative plasmids). CRISPR clusters contain spacers, sequences complementary to antecedent mobile elements, and target invading nucleic acids. CRISPR clusters are transcribed and processed into CRISPR RNA (crRNA). Acts as a dsDNA endonuclease. Involved in the integration of spacer DNA into the CRISPR cassette.</text>
</comment>
<keyword evidence="6 8" id="KW-0051">Antiviral defense</keyword>
<keyword evidence="4 8" id="KW-0378">Hydrolase</keyword>
<dbReference type="GO" id="GO:0043571">
    <property type="term" value="P:maintenance of CRISPR repeat elements"/>
    <property type="evidence" value="ECO:0007669"/>
    <property type="project" value="UniProtKB-UniRule"/>
</dbReference>
<comment type="subunit">
    <text evidence="8">Homodimer, forms a heterotetramer with a Cas2 homodimer.</text>
</comment>
<dbReference type="CDD" id="cd09718">
    <property type="entry name" value="Cas1_I-F"/>
    <property type="match status" value="1"/>
</dbReference>
<dbReference type="Gene3D" id="3.100.10.20">
    <property type="entry name" value="CRISPR-associated endonuclease Cas1, N-terminal domain"/>
    <property type="match status" value="1"/>
</dbReference>
<dbReference type="InterPro" id="IPR042211">
    <property type="entry name" value="CRISPR-assoc_Cas1_N"/>
</dbReference>
<evidence type="ECO:0000256" key="1">
    <source>
        <dbReference type="ARBA" id="ARBA00022722"/>
    </source>
</evidence>
<name>A0A3R5UZF2_9BACT</name>
<dbReference type="NCBIfam" id="TIGR00287">
    <property type="entry name" value="cas1"/>
    <property type="match status" value="1"/>
</dbReference>
<dbReference type="InterPro" id="IPR002729">
    <property type="entry name" value="CRISPR-assoc_Cas1"/>
</dbReference>
<keyword evidence="5 8" id="KW-0460">Magnesium</keyword>
<dbReference type="Gene3D" id="1.20.120.920">
    <property type="entry name" value="CRISPR-associated endonuclease Cas1, C-terminal domain"/>
    <property type="match status" value="1"/>
</dbReference>
<evidence type="ECO:0000256" key="4">
    <source>
        <dbReference type="ARBA" id="ARBA00022801"/>
    </source>
</evidence>
<comment type="similarity">
    <text evidence="8">Belongs to the CRISPR-associated endonuclease Cas1 family.</text>
</comment>
<dbReference type="RefSeq" id="WP_128466784.1">
    <property type="nucleotide sequence ID" value="NZ_CP035108.1"/>
</dbReference>
<keyword evidence="2 8" id="KW-0479">Metal-binding</keyword>
<dbReference type="GO" id="GO:0003677">
    <property type="term" value="F:DNA binding"/>
    <property type="evidence" value="ECO:0007669"/>
    <property type="project" value="UniProtKB-KW"/>
</dbReference>
<dbReference type="InterPro" id="IPR050646">
    <property type="entry name" value="Cas1"/>
</dbReference>
<dbReference type="OrthoDB" id="1662073at2"/>
<dbReference type="Proteomes" id="UP000287502">
    <property type="component" value="Chromosome"/>
</dbReference>
<comment type="cofactor">
    <cofactor evidence="8">
        <name>Mg(2+)</name>
        <dbReference type="ChEBI" id="CHEBI:18420"/>
    </cofactor>
    <cofactor evidence="8">
        <name>Mn(2+)</name>
        <dbReference type="ChEBI" id="CHEBI:29035"/>
    </cofactor>
</comment>
<dbReference type="GO" id="GO:0046872">
    <property type="term" value="F:metal ion binding"/>
    <property type="evidence" value="ECO:0007669"/>
    <property type="project" value="UniProtKB-UniRule"/>
</dbReference>
<keyword evidence="7 8" id="KW-0238">DNA-binding</keyword>
<protein>
    <recommendedName>
        <fullName evidence="8">CRISPR-associated endonuclease Cas1</fullName>
        <ecNumber evidence="8">3.1.-.-</ecNumber>
    </recommendedName>
</protein>
<accession>A0A3R5UZF2</accession>
<dbReference type="NCBIfam" id="TIGR03637">
    <property type="entry name" value="cas1_YPEST"/>
    <property type="match status" value="1"/>
</dbReference>
<dbReference type="KEGG" id="gtl:EP073_08805"/>
<dbReference type="PANTHER" id="PTHR34353">
    <property type="entry name" value="CRISPR-ASSOCIATED ENDONUCLEASE CAS1 1"/>
    <property type="match status" value="1"/>
</dbReference>
<proteinExistence type="inferred from homology"/>
<dbReference type="EC" id="3.1.-.-" evidence="8"/>
<evidence type="ECO:0000256" key="3">
    <source>
        <dbReference type="ARBA" id="ARBA00022759"/>
    </source>
</evidence>
<keyword evidence="9" id="KW-1133">Transmembrane helix</keyword>
<dbReference type="EMBL" id="CP035108">
    <property type="protein sequence ID" value="QAR33498.1"/>
    <property type="molecule type" value="Genomic_DNA"/>
</dbReference>
<gene>
    <name evidence="10" type="primary">cas1f</name>
    <name evidence="8" type="synonym">cas1</name>
    <name evidence="10" type="ORF">EP073_08805</name>
</gene>
<keyword evidence="3 8" id="KW-0255">Endonuclease</keyword>
<dbReference type="GO" id="GO:0016787">
    <property type="term" value="F:hydrolase activity"/>
    <property type="evidence" value="ECO:0007669"/>
    <property type="project" value="UniProtKB-KW"/>
</dbReference>
<feature type="binding site" evidence="8">
    <location>
        <position position="268"/>
    </location>
    <ligand>
        <name>Mn(2+)</name>
        <dbReference type="ChEBI" id="CHEBI:29035"/>
    </ligand>
</feature>
<keyword evidence="1 8" id="KW-0540">Nuclease</keyword>
<feature type="transmembrane region" description="Helical" evidence="9">
    <location>
        <begin position="231"/>
        <end position="253"/>
    </location>
</feature>
<keyword evidence="11" id="KW-1185">Reference proteome</keyword>
<dbReference type="GO" id="GO:0051607">
    <property type="term" value="P:defense response to virus"/>
    <property type="evidence" value="ECO:0007669"/>
    <property type="project" value="UniProtKB-UniRule"/>
</dbReference>
<evidence type="ECO:0000256" key="8">
    <source>
        <dbReference type="HAMAP-Rule" id="MF_01470"/>
    </source>
</evidence>
<dbReference type="InterPro" id="IPR019857">
    <property type="entry name" value="CRISPR-assoc_Cas1_YPEST-subtyp"/>
</dbReference>